<dbReference type="RefSeq" id="WP_147459170.1">
    <property type="nucleotide sequence ID" value="NZ_JBIUBA010000019.1"/>
</dbReference>
<comment type="caution">
    <text evidence="1">The sequence shown here is derived from an EMBL/GenBank/DDBJ whole genome shotgun (WGS) entry which is preliminary data.</text>
</comment>
<organism evidence="1 2">
    <name type="scientific">Saccharothrix variisporea</name>
    <dbReference type="NCBI Taxonomy" id="543527"/>
    <lineage>
        <taxon>Bacteria</taxon>
        <taxon>Bacillati</taxon>
        <taxon>Actinomycetota</taxon>
        <taxon>Actinomycetes</taxon>
        <taxon>Pseudonocardiales</taxon>
        <taxon>Pseudonocardiaceae</taxon>
        <taxon>Saccharothrix</taxon>
    </lineage>
</organism>
<dbReference type="AlphaFoldDB" id="A0A495X0C9"/>
<dbReference type="Proteomes" id="UP000272729">
    <property type="component" value="Unassembled WGS sequence"/>
</dbReference>
<keyword evidence="2" id="KW-1185">Reference proteome</keyword>
<evidence type="ECO:0000313" key="1">
    <source>
        <dbReference type="EMBL" id="RKT67581.1"/>
    </source>
</evidence>
<gene>
    <name evidence="1" type="ORF">DFJ66_0757</name>
</gene>
<sequence length="150" mass="15662">MRVGGYGRAVAAVGVVVGTWVALGPSAGAASDGPEAFKAVIDEKVTKGADGYEFTGTVACPEQESPLDFTKVVLVVRQEKAVAKAESDEVECQDGGNRADGKWKVVVKTKQDQTQLQKQGELKPGKGDAYVVIVQGTTFDMGKGAVTLSE</sequence>
<evidence type="ECO:0000313" key="2">
    <source>
        <dbReference type="Proteomes" id="UP000272729"/>
    </source>
</evidence>
<proteinExistence type="predicted"/>
<name>A0A495X0C9_9PSEU</name>
<protein>
    <submittedName>
        <fullName evidence="1">Uncharacterized protein</fullName>
    </submittedName>
</protein>
<accession>A0A495X0C9</accession>
<reference evidence="1 2" key="1">
    <citation type="submission" date="2018-10" db="EMBL/GenBank/DDBJ databases">
        <title>Sequencing the genomes of 1000 actinobacteria strains.</title>
        <authorList>
            <person name="Klenk H.-P."/>
        </authorList>
    </citation>
    <scope>NUCLEOTIDE SEQUENCE [LARGE SCALE GENOMIC DNA]</scope>
    <source>
        <strain evidence="1 2">DSM 43911</strain>
    </source>
</reference>
<dbReference type="EMBL" id="RBXR01000001">
    <property type="protein sequence ID" value="RKT67581.1"/>
    <property type="molecule type" value="Genomic_DNA"/>
</dbReference>